<dbReference type="PANTHER" id="PTHR34978">
    <property type="entry name" value="POSSIBLE SENSOR-TRANSDUCER PROTEIN BLAR"/>
    <property type="match status" value="1"/>
</dbReference>
<evidence type="ECO:0000313" key="3">
    <source>
        <dbReference type="EMBL" id="ENZ19564.1"/>
    </source>
</evidence>
<dbReference type="Pfam" id="PF05569">
    <property type="entry name" value="Peptidase_M56"/>
    <property type="match status" value="1"/>
</dbReference>
<proteinExistence type="predicted"/>
<sequence>MIDFITLMISLSLSASILLGIVECLNKIGYPIYGIFWLEKLVCIFYLLPSFFVVAFVYYHLTANTIAVLKTEDFFYISHNGYLNELIFLKQNGMVQIITKRAVIIWSIGFILFFGVDLVRSEQLLKRLFMNYRIVTEGVLYNLMNDIRKELKIKKRIILYQSSEMDMPFSTGFYNLKIVLPIADNTEDEWRMLIKHELIHCKRNDVLMKLLVRFVQKIHWYNPVIFLFSRSFNEVCEYTCDLEVVKNYNKEQQMQYGELIIKMAQKRPMPKFTIGFSENDFEFIKRRLEYIMKKRLKNGMAILSTMAIIVAACPVITYGATMGVIQVESFAVQFYDEQRSIMIPQDVQSNMKVMIGNDTVYDGDYIGRLDTRGTNNIDVTIKSEGVSRFSPVSLNQGSSVRIVVYSDNESDSFRAGIIAPDGKKYYSSSIRGTVSNTFSIDTAGSYTVYLEGRNGSGGSDIHITGTIYVNY</sequence>
<evidence type="ECO:0000259" key="2">
    <source>
        <dbReference type="Pfam" id="PF05569"/>
    </source>
</evidence>
<comment type="caution">
    <text evidence="3">The sequence shown here is derived from an EMBL/GenBank/DDBJ whole genome shotgun (WGS) entry which is preliminary data.</text>
</comment>
<feature type="transmembrane region" description="Helical" evidence="1">
    <location>
        <begin position="37"/>
        <end position="61"/>
    </location>
</feature>
<dbReference type="PANTHER" id="PTHR34978:SF3">
    <property type="entry name" value="SLR0241 PROTEIN"/>
    <property type="match status" value="1"/>
</dbReference>
<dbReference type="RefSeq" id="WP_002594322.1">
    <property type="nucleotide sequence ID" value="NZ_KB850987.1"/>
</dbReference>
<dbReference type="HOGENOM" id="CLU_600919_0_0_9"/>
<feature type="domain" description="Peptidase M56" evidence="2">
    <location>
        <begin position="93"/>
        <end position="291"/>
    </location>
</feature>
<feature type="transmembrane region" description="Helical" evidence="1">
    <location>
        <begin position="103"/>
        <end position="120"/>
    </location>
</feature>
<dbReference type="AlphaFoldDB" id="A0A0E2HFW3"/>
<keyword evidence="1" id="KW-0812">Transmembrane</keyword>
<keyword evidence="1" id="KW-1133">Transmembrane helix</keyword>
<feature type="transmembrane region" description="Helical" evidence="1">
    <location>
        <begin position="300"/>
        <end position="320"/>
    </location>
</feature>
<dbReference type="InterPro" id="IPR052173">
    <property type="entry name" value="Beta-lactam_resp_regulator"/>
</dbReference>
<dbReference type="CDD" id="cd07341">
    <property type="entry name" value="M56_BlaR1_MecR1_like"/>
    <property type="match status" value="1"/>
</dbReference>
<dbReference type="PATRIC" id="fig|999408.3.peg.511"/>
<dbReference type="InterPro" id="IPR008756">
    <property type="entry name" value="Peptidase_M56"/>
</dbReference>
<dbReference type="Proteomes" id="UP000013085">
    <property type="component" value="Unassembled WGS sequence"/>
</dbReference>
<evidence type="ECO:0000256" key="1">
    <source>
        <dbReference type="SAM" id="Phobius"/>
    </source>
</evidence>
<organism evidence="3 4">
    <name type="scientific">[Clostridium] clostridioforme 90A8</name>
    <dbReference type="NCBI Taxonomy" id="999408"/>
    <lineage>
        <taxon>Bacteria</taxon>
        <taxon>Bacillati</taxon>
        <taxon>Bacillota</taxon>
        <taxon>Clostridia</taxon>
        <taxon>Lachnospirales</taxon>
        <taxon>Lachnospiraceae</taxon>
        <taxon>Enterocloster</taxon>
    </lineage>
</organism>
<protein>
    <recommendedName>
        <fullName evidence="2">Peptidase M56 domain-containing protein</fullName>
    </recommendedName>
</protein>
<accession>A0A0E2HFW3</accession>
<reference evidence="3 4" key="1">
    <citation type="submission" date="2013-01" db="EMBL/GenBank/DDBJ databases">
        <title>The Genome Sequence of Clostridium clostridioforme 90A8.</title>
        <authorList>
            <consortium name="The Broad Institute Genome Sequencing Platform"/>
            <person name="Earl A."/>
            <person name="Ward D."/>
            <person name="Feldgarden M."/>
            <person name="Gevers D."/>
            <person name="Courvalin P."/>
            <person name="Lambert T."/>
            <person name="Walker B."/>
            <person name="Young S.K."/>
            <person name="Zeng Q."/>
            <person name="Gargeya S."/>
            <person name="Fitzgerald M."/>
            <person name="Haas B."/>
            <person name="Abouelleil A."/>
            <person name="Alvarado L."/>
            <person name="Arachchi H.M."/>
            <person name="Berlin A.M."/>
            <person name="Chapman S.B."/>
            <person name="Dewar J."/>
            <person name="Goldberg J."/>
            <person name="Griggs A."/>
            <person name="Gujja S."/>
            <person name="Hansen M."/>
            <person name="Howarth C."/>
            <person name="Imamovic A."/>
            <person name="Larimer J."/>
            <person name="McCowan C."/>
            <person name="Murphy C."/>
            <person name="Neiman D."/>
            <person name="Pearson M."/>
            <person name="Priest M."/>
            <person name="Roberts A."/>
            <person name="Saif S."/>
            <person name="Shea T."/>
            <person name="Sisk P."/>
            <person name="Sykes S."/>
            <person name="Wortman J."/>
            <person name="Nusbaum C."/>
            <person name="Birren B."/>
        </authorList>
    </citation>
    <scope>NUCLEOTIDE SEQUENCE [LARGE SCALE GENOMIC DNA]</scope>
    <source>
        <strain evidence="3 4">90A8</strain>
    </source>
</reference>
<gene>
    <name evidence="3" type="ORF">HMPREF1090_00472</name>
</gene>
<dbReference type="EMBL" id="AGYR01000004">
    <property type="protein sequence ID" value="ENZ19564.1"/>
    <property type="molecule type" value="Genomic_DNA"/>
</dbReference>
<keyword evidence="1" id="KW-0472">Membrane</keyword>
<name>A0A0E2HFW3_9FIRM</name>
<evidence type="ECO:0000313" key="4">
    <source>
        <dbReference type="Proteomes" id="UP000013085"/>
    </source>
</evidence>